<evidence type="ECO:0000259" key="2">
    <source>
        <dbReference type="PROSITE" id="PS50157"/>
    </source>
</evidence>
<dbReference type="Gramene" id="TraesJUL7A03G03917860.1">
    <property type="protein sequence ID" value="TraesJUL7A03G03917860.1.CDS1"/>
    <property type="gene ID" value="TraesJUL7A03G03917860"/>
</dbReference>
<dbReference type="Proteomes" id="UP000019116">
    <property type="component" value="Chromosome 7A"/>
</dbReference>
<dbReference type="InterPro" id="IPR013087">
    <property type="entry name" value="Znf_C2H2_type"/>
</dbReference>
<reference evidence="3" key="1">
    <citation type="submission" date="2018-08" db="EMBL/GenBank/DDBJ databases">
        <authorList>
            <person name="Rossello M."/>
        </authorList>
    </citation>
    <scope>NUCLEOTIDE SEQUENCE [LARGE SCALE GENOMIC DNA]</scope>
    <source>
        <strain evidence="3">cv. Chinese Spring</strain>
    </source>
</reference>
<dbReference type="Gramene" id="TraesCS7A03G0527100.1">
    <property type="protein sequence ID" value="TraesCS7A03G0527100.1.CDS1"/>
    <property type="gene ID" value="TraesCS7A03G0527100"/>
</dbReference>
<evidence type="ECO:0000313" key="4">
    <source>
        <dbReference type="Proteomes" id="UP000019116"/>
    </source>
</evidence>
<keyword evidence="1" id="KW-0479">Metal-binding</keyword>
<dbReference type="Gramene" id="TraesJAG7A03G03864420.1">
    <property type="protein sequence ID" value="TraesJAG7A03G03864420.1.CDS1"/>
    <property type="gene ID" value="TraesJAG7A03G03864420"/>
</dbReference>
<dbReference type="Gramene" id="TraesSTA7A03G03877800.1">
    <property type="protein sequence ID" value="TraesSTA7A03G03877800.1.CDS1"/>
    <property type="gene ID" value="TraesSTA7A03G03877800"/>
</dbReference>
<keyword evidence="1" id="KW-0862">Zinc</keyword>
<dbReference type="Pfam" id="PF13912">
    <property type="entry name" value="zf-C2H2_6"/>
    <property type="match status" value="1"/>
</dbReference>
<dbReference type="AlphaFoldDB" id="A0A3B6RH46"/>
<reference evidence="3" key="2">
    <citation type="submission" date="2018-10" db="UniProtKB">
        <authorList>
            <consortium name="EnsemblPlants"/>
        </authorList>
    </citation>
    <scope>IDENTIFICATION</scope>
</reference>
<evidence type="ECO:0000256" key="1">
    <source>
        <dbReference type="PROSITE-ProRule" id="PRU00042"/>
    </source>
</evidence>
<dbReference type="Gramene" id="TraesARI7A03G03853930.1">
    <property type="protein sequence ID" value="TraesARI7A03G03853930.1.CDS1"/>
    <property type="gene ID" value="TraesARI7A03G03853930"/>
</dbReference>
<dbReference type="Gramene" id="TraesSYM7A03G03833560.1">
    <property type="protein sequence ID" value="TraesSYM7A03G03833560.1.CDS1"/>
    <property type="gene ID" value="TraesSYM7A03G03833560"/>
</dbReference>
<organism evidence="3">
    <name type="scientific">Triticum aestivum</name>
    <name type="common">Wheat</name>
    <dbReference type="NCBI Taxonomy" id="4565"/>
    <lineage>
        <taxon>Eukaryota</taxon>
        <taxon>Viridiplantae</taxon>
        <taxon>Streptophyta</taxon>
        <taxon>Embryophyta</taxon>
        <taxon>Tracheophyta</taxon>
        <taxon>Spermatophyta</taxon>
        <taxon>Magnoliopsida</taxon>
        <taxon>Liliopsida</taxon>
        <taxon>Poales</taxon>
        <taxon>Poaceae</taxon>
        <taxon>BOP clade</taxon>
        <taxon>Pooideae</taxon>
        <taxon>Triticodae</taxon>
        <taxon>Triticeae</taxon>
        <taxon>Triticinae</taxon>
        <taxon>Triticum</taxon>
    </lineage>
</organism>
<feature type="domain" description="C2H2-type" evidence="2">
    <location>
        <begin position="52"/>
        <end position="79"/>
    </location>
</feature>
<dbReference type="PROSITE" id="PS50157">
    <property type="entry name" value="ZINC_FINGER_C2H2_2"/>
    <property type="match status" value="1"/>
</dbReference>
<proteinExistence type="predicted"/>
<dbReference type="PROSITE" id="PS00028">
    <property type="entry name" value="ZINC_FINGER_C2H2_1"/>
    <property type="match status" value="1"/>
</dbReference>
<keyword evidence="1" id="KW-0863">Zinc-finger</keyword>
<dbReference type="Gramene" id="TraesMAC7A03G03883370.1">
    <property type="protein sequence ID" value="TraesMAC7A03G03883370.1.CDS1"/>
    <property type="gene ID" value="TraesMAC7A03G03883370"/>
</dbReference>
<accession>A0A3B6RH46</accession>
<dbReference type="Gramene" id="TraesCLE_scaffold_006478_01G000100.1">
    <property type="protein sequence ID" value="TraesCLE_scaffold_006478_01G000100.1"/>
    <property type="gene ID" value="TraesCLE_scaffold_006478_01G000100"/>
</dbReference>
<dbReference type="Gramene" id="TraesROB_scaffold_028026_01G000100.1">
    <property type="protein sequence ID" value="TraesROB_scaffold_028026_01G000100.1"/>
    <property type="gene ID" value="TraesROB_scaffold_028026_01G000100"/>
</dbReference>
<dbReference type="Gramene" id="TraesPARA_EIv1.0_2278330.1">
    <property type="protein sequence ID" value="TraesPARA_EIv1.0_2278330.1.CDS1"/>
    <property type="gene ID" value="TraesPARA_EIv1.0_2278330"/>
</dbReference>
<protein>
    <recommendedName>
        <fullName evidence="2">C2H2-type domain-containing protein</fullName>
    </recommendedName>
</protein>
<dbReference type="OMA" id="ANRRCKL"/>
<evidence type="ECO:0000313" key="3">
    <source>
        <dbReference type="EnsemblPlants" id="TraesCS7A02G226800.1.cds1"/>
    </source>
</evidence>
<name>A0A3B6RH46_WHEAT</name>
<dbReference type="EnsemblPlants" id="TraesCS7A02G226800.1">
    <property type="protein sequence ID" value="TraesCS7A02G226800.1.cds1"/>
    <property type="gene ID" value="TraesCS7A02G226800"/>
</dbReference>
<dbReference type="Gramene" id="TraesLAC7A03G03835190.1">
    <property type="protein sequence ID" value="TraesLAC7A03G03835190.1.CDS1"/>
    <property type="gene ID" value="TraesLAC7A03G03835190"/>
</dbReference>
<dbReference type="Gramene" id="TraesCAD_scaffold_126711_01G000100.1">
    <property type="protein sequence ID" value="TraesCAD_scaffold_126711_01G000100.1"/>
    <property type="gene ID" value="TraesCAD_scaffold_126711_01G000100"/>
</dbReference>
<dbReference type="Gramene" id="TraesCS7A02G226800.1">
    <property type="protein sequence ID" value="TraesCS7A02G226800.1.cds1"/>
    <property type="gene ID" value="TraesCS7A02G226800"/>
</dbReference>
<sequence>MCSRDGISQKAILHCNTSMMGSSSRPSSMMWNEGTVEKKEVARTGKPERTSFKCFQCNKTFPTQQAMAGHCSAHTRASFRKRAVARHTNQISNAPARVSLPRNPPRVPQHHNVDAIHFWCSLDHISTRSNPVLPLGIRYVPYVRPTSNQVMVTVPYLDLNRHSTMTPVMMDPTRNPALEPLAPSPSMPTSTLLGWRAFVPIYSMPSYGVNVAPPSDALSLTNTPKRTETDLTLQLGSGNKHTQKRTLPLLKSLIMASNIRQGANRRCKLATDGVDQGNMGESQADGLDLELHLFR</sequence>
<dbReference type="OrthoDB" id="706329at2759"/>
<keyword evidence="4" id="KW-1185">Reference proteome</keyword>
<dbReference type="Gramene" id="TraesWEE_scaffold_153137_01G000100.1">
    <property type="protein sequence ID" value="TraesWEE_scaffold_153137_01G000100.1"/>
    <property type="gene ID" value="TraesWEE_scaffold_153137_01G000100"/>
</dbReference>
<dbReference type="GO" id="GO:0008270">
    <property type="term" value="F:zinc ion binding"/>
    <property type="evidence" value="ECO:0007669"/>
    <property type="project" value="UniProtKB-KW"/>
</dbReference>
<dbReference type="Gramene" id="TraesNOR7A03G03925300.1">
    <property type="protein sequence ID" value="TraesNOR7A03G03925300.1.CDS1"/>
    <property type="gene ID" value="TraesNOR7A03G03925300"/>
</dbReference>